<name>A0A915HWE1_ROMCU</name>
<dbReference type="WBParaSite" id="nRc.2.0.1.t06209-RA">
    <property type="protein sequence ID" value="nRc.2.0.1.t06209-RA"/>
    <property type="gene ID" value="nRc.2.0.1.g06209"/>
</dbReference>
<sequence>MDILRKMINQMLPETRKEQIQQICSTRWVDRHRTLVSFGELFLPITATLQQLSETDKDRITKDLINGITTFDSIFSLNVSIKVAGILKHLAITSCTESMDLIMAHKEICLTSTLIKEAIDETKFSKLYVKSMIDDMGITVAFPNREKRLCKDTLNSQSSVKEYY</sequence>
<dbReference type="OMA" id="ITCSIME"/>
<reference evidence="2" key="1">
    <citation type="submission" date="2022-11" db="UniProtKB">
        <authorList>
            <consortium name="WormBaseParasite"/>
        </authorList>
    </citation>
    <scope>IDENTIFICATION</scope>
</reference>
<evidence type="ECO:0000313" key="2">
    <source>
        <dbReference type="WBParaSite" id="nRc.2.0.1.t06209-RA"/>
    </source>
</evidence>
<protein>
    <submittedName>
        <fullName evidence="2">Uncharacterized protein</fullName>
    </submittedName>
</protein>
<dbReference type="Proteomes" id="UP000887565">
    <property type="component" value="Unplaced"/>
</dbReference>
<accession>A0A915HWE1</accession>
<dbReference type="AlphaFoldDB" id="A0A915HWE1"/>
<evidence type="ECO:0000313" key="1">
    <source>
        <dbReference type="Proteomes" id="UP000887565"/>
    </source>
</evidence>
<organism evidence="1 2">
    <name type="scientific">Romanomermis culicivorax</name>
    <name type="common">Nematode worm</name>
    <dbReference type="NCBI Taxonomy" id="13658"/>
    <lineage>
        <taxon>Eukaryota</taxon>
        <taxon>Metazoa</taxon>
        <taxon>Ecdysozoa</taxon>
        <taxon>Nematoda</taxon>
        <taxon>Enoplea</taxon>
        <taxon>Dorylaimia</taxon>
        <taxon>Mermithida</taxon>
        <taxon>Mermithoidea</taxon>
        <taxon>Mermithidae</taxon>
        <taxon>Romanomermis</taxon>
    </lineage>
</organism>
<proteinExistence type="predicted"/>
<keyword evidence="1" id="KW-1185">Reference proteome</keyword>